<dbReference type="PROSITE" id="PS50198">
    <property type="entry name" value="PPIC_PPIASE_2"/>
    <property type="match status" value="1"/>
</dbReference>
<dbReference type="AlphaFoldDB" id="A0A7S6RE81"/>
<protein>
    <recommendedName>
        <fullName evidence="2">peptidylprolyl isomerase</fullName>
        <ecNumber evidence="2">5.2.1.8</ecNumber>
    </recommendedName>
</protein>
<gene>
    <name evidence="8" type="ORF">IM676_02525</name>
</gene>
<dbReference type="InterPro" id="IPR050245">
    <property type="entry name" value="PrsA_foldase"/>
</dbReference>
<evidence type="ECO:0000256" key="3">
    <source>
        <dbReference type="ARBA" id="ARBA00022729"/>
    </source>
</evidence>
<keyword evidence="9" id="KW-1185">Reference proteome</keyword>
<evidence type="ECO:0000256" key="4">
    <source>
        <dbReference type="ARBA" id="ARBA00023110"/>
    </source>
</evidence>
<dbReference type="SUPFAM" id="SSF109998">
    <property type="entry name" value="Triger factor/SurA peptide-binding domain-like"/>
    <property type="match status" value="1"/>
</dbReference>
<dbReference type="PANTHER" id="PTHR47245">
    <property type="entry name" value="PEPTIDYLPROLYL ISOMERASE"/>
    <property type="match status" value="1"/>
</dbReference>
<feature type="domain" description="PpiC" evidence="7">
    <location>
        <begin position="117"/>
        <end position="208"/>
    </location>
</feature>
<comment type="catalytic activity">
    <reaction evidence="1">
        <text>[protein]-peptidylproline (omega=180) = [protein]-peptidylproline (omega=0)</text>
        <dbReference type="Rhea" id="RHEA:16237"/>
        <dbReference type="Rhea" id="RHEA-COMP:10747"/>
        <dbReference type="Rhea" id="RHEA-COMP:10748"/>
        <dbReference type="ChEBI" id="CHEBI:83833"/>
        <dbReference type="ChEBI" id="CHEBI:83834"/>
        <dbReference type="EC" id="5.2.1.8"/>
    </reaction>
</comment>
<dbReference type="Pfam" id="PF00639">
    <property type="entry name" value="Rotamase"/>
    <property type="match status" value="1"/>
</dbReference>
<evidence type="ECO:0000256" key="1">
    <source>
        <dbReference type="ARBA" id="ARBA00000971"/>
    </source>
</evidence>
<dbReference type="SUPFAM" id="SSF54534">
    <property type="entry name" value="FKBP-like"/>
    <property type="match status" value="1"/>
</dbReference>
<keyword evidence="5 6" id="KW-0413">Isomerase</keyword>
<keyword evidence="4 6" id="KW-0697">Rotamase</keyword>
<evidence type="ECO:0000313" key="9">
    <source>
        <dbReference type="Proteomes" id="UP000593846"/>
    </source>
</evidence>
<dbReference type="GO" id="GO:0003755">
    <property type="term" value="F:peptidyl-prolyl cis-trans isomerase activity"/>
    <property type="evidence" value="ECO:0007669"/>
    <property type="project" value="UniProtKB-KW"/>
</dbReference>
<evidence type="ECO:0000259" key="7">
    <source>
        <dbReference type="PROSITE" id="PS50198"/>
    </source>
</evidence>
<dbReference type="Gene3D" id="3.10.50.40">
    <property type="match status" value="1"/>
</dbReference>
<dbReference type="Gene3D" id="1.10.4030.10">
    <property type="entry name" value="Porin chaperone SurA, peptide-binding domain"/>
    <property type="match status" value="1"/>
</dbReference>
<organism evidence="8 9">
    <name type="scientific">Anabaenopsis elenkinii CCIBt3563</name>
    <dbReference type="NCBI Taxonomy" id="2779889"/>
    <lineage>
        <taxon>Bacteria</taxon>
        <taxon>Bacillati</taxon>
        <taxon>Cyanobacteriota</taxon>
        <taxon>Cyanophyceae</taxon>
        <taxon>Nostocales</taxon>
        <taxon>Nodulariaceae</taxon>
        <taxon>Anabaenopsis</taxon>
    </lineage>
</organism>
<name>A0A7S6RE81_9CYAN</name>
<accession>A0A7S6RE81</accession>
<evidence type="ECO:0000256" key="6">
    <source>
        <dbReference type="PROSITE-ProRule" id="PRU00278"/>
    </source>
</evidence>
<dbReference type="KEGG" id="aee:IM676_02525"/>
<dbReference type="PANTHER" id="PTHR47245:SF1">
    <property type="entry name" value="FOLDASE PROTEIN PRSA"/>
    <property type="match status" value="1"/>
</dbReference>
<dbReference type="InterPro" id="IPR046357">
    <property type="entry name" value="PPIase_dom_sf"/>
</dbReference>
<evidence type="ECO:0000256" key="2">
    <source>
        <dbReference type="ARBA" id="ARBA00013194"/>
    </source>
</evidence>
<reference evidence="9" key="1">
    <citation type="submission" date="2020-10" db="EMBL/GenBank/DDBJ databases">
        <title>Genome-based taxonomic classification of the species Anabaenopsis elenkinii.</title>
        <authorList>
            <person name="Delbaje E."/>
            <person name="Andreote A.P.D."/>
            <person name="Pellegrinetti T.A."/>
            <person name="Cruz R.B."/>
            <person name="Branco L.H.Z."/>
            <person name="Fiore M.F."/>
        </authorList>
    </citation>
    <scope>NUCLEOTIDE SEQUENCE [LARGE SCALE GENOMIC DNA]</scope>
    <source>
        <strain evidence="9">CCIBt3563</strain>
    </source>
</reference>
<dbReference type="Proteomes" id="UP000593846">
    <property type="component" value="Chromosome"/>
</dbReference>
<sequence length="242" mass="28269">MSYPMVVTQEDILRQIKLSGKIPETVEQIIQRKIIKNRADEVGIKVEVAELQQTADQMRLVNQLTTTDETWTWLKKHGLSLEDFEEIIYTNLLTAKLSHHLFAGEVEAYFYNHQVDYLQVIMYEVILDDEDLAWELFYAVKEGEKSFYDVAHQYIQDVELRRQCGYRGVMGRQNLHPDISAALFAAEPPQLLKPIVTAKGIHLIFVEDMIRPQLDEQVSYKIIAHLFAEWLKQQVEQTDFQL</sequence>
<evidence type="ECO:0000256" key="5">
    <source>
        <dbReference type="ARBA" id="ARBA00023235"/>
    </source>
</evidence>
<dbReference type="EMBL" id="CP063311">
    <property type="protein sequence ID" value="QOV23238.1"/>
    <property type="molecule type" value="Genomic_DNA"/>
</dbReference>
<dbReference type="InterPro" id="IPR000297">
    <property type="entry name" value="PPIase_PpiC"/>
</dbReference>
<evidence type="ECO:0000313" key="8">
    <source>
        <dbReference type="EMBL" id="QOV23238.1"/>
    </source>
</evidence>
<proteinExistence type="predicted"/>
<dbReference type="RefSeq" id="WP_200988836.1">
    <property type="nucleotide sequence ID" value="NZ_CP063311.1"/>
</dbReference>
<keyword evidence="3" id="KW-0732">Signal</keyword>
<dbReference type="InterPro" id="IPR027304">
    <property type="entry name" value="Trigger_fact/SurA_dom_sf"/>
</dbReference>
<dbReference type="EC" id="5.2.1.8" evidence="2"/>